<proteinExistence type="predicted"/>
<protein>
    <submittedName>
        <fullName evidence="2 3">Uncharacterized protein LOC106068404</fullName>
    </submittedName>
</protein>
<dbReference type="AlphaFoldDB" id="A0A9W2YHF2"/>
<dbReference type="RefSeq" id="XP_013083206.2">
    <property type="nucleotide sequence ID" value="XM_013227752.2"/>
</dbReference>
<dbReference type="GeneID" id="106068404"/>
<dbReference type="Proteomes" id="UP001165740">
    <property type="component" value="Chromosome 12"/>
</dbReference>
<keyword evidence="1" id="KW-1185">Reference proteome</keyword>
<evidence type="ECO:0000313" key="2">
    <source>
        <dbReference type="RefSeq" id="XP_013083206.2"/>
    </source>
</evidence>
<sequence>MVCEKRQFHRDYIKFEDFSSNLREVYKEKLFELFSGANSNEQSNSSEGSQLLKPEPVNSQLLIKDIASLHDFLVNMSDLTGCLLIMTRDGEAVKNTGTGFVVKIRKEDCHCPDQQGPSEGQTRHAIVTISTAYHVFKEGDQMPNPRYAEVSQAWGCYKAAFILDYNEKYKTTKELINSSFPKLYGDRLVELDKEPDLDCDWCAIECLTHESELVESLEGKLSKYQSGLAELYQKSLTVYKDVNLVVIIGHPHNWSKRISIGKTTTAKEELRVVRSNQIWCRYYYDTLTCPGSSGAPIFKWGQPISGFGHWFGHPHNHVGKFGLGGKSTIGVENII</sequence>
<dbReference type="RefSeq" id="XP_055862276.1">
    <property type="nucleotide sequence ID" value="XM_056006301.1"/>
</dbReference>
<evidence type="ECO:0000313" key="3">
    <source>
        <dbReference type="RefSeq" id="XP_055862276.1"/>
    </source>
</evidence>
<dbReference type="OrthoDB" id="6075642at2759"/>
<dbReference type="Gene3D" id="2.40.10.10">
    <property type="entry name" value="Trypsin-like serine proteases"/>
    <property type="match status" value="1"/>
</dbReference>
<dbReference type="KEGG" id="bgt:106068404"/>
<reference evidence="2 3" key="1">
    <citation type="submission" date="2025-04" db="UniProtKB">
        <authorList>
            <consortium name="RefSeq"/>
        </authorList>
    </citation>
    <scope>IDENTIFICATION</scope>
</reference>
<accession>A0A9W2YHF2</accession>
<evidence type="ECO:0000313" key="1">
    <source>
        <dbReference type="Proteomes" id="UP001165740"/>
    </source>
</evidence>
<dbReference type="InterPro" id="IPR009003">
    <property type="entry name" value="Peptidase_S1_PA"/>
</dbReference>
<gene>
    <name evidence="2 3" type="primary">LOC106068404</name>
</gene>
<organism evidence="1 3">
    <name type="scientific">Biomphalaria glabrata</name>
    <name type="common">Bloodfluke planorb</name>
    <name type="synonym">Freshwater snail</name>
    <dbReference type="NCBI Taxonomy" id="6526"/>
    <lineage>
        <taxon>Eukaryota</taxon>
        <taxon>Metazoa</taxon>
        <taxon>Spiralia</taxon>
        <taxon>Lophotrochozoa</taxon>
        <taxon>Mollusca</taxon>
        <taxon>Gastropoda</taxon>
        <taxon>Heterobranchia</taxon>
        <taxon>Euthyneura</taxon>
        <taxon>Panpulmonata</taxon>
        <taxon>Hygrophila</taxon>
        <taxon>Lymnaeoidea</taxon>
        <taxon>Planorbidae</taxon>
        <taxon>Biomphalaria</taxon>
    </lineage>
</organism>
<dbReference type="InterPro" id="IPR043504">
    <property type="entry name" value="Peptidase_S1_PA_chymotrypsin"/>
</dbReference>
<dbReference type="SUPFAM" id="SSF50494">
    <property type="entry name" value="Trypsin-like serine proteases"/>
    <property type="match status" value="1"/>
</dbReference>
<name>A0A9W2YHF2_BIOGL</name>